<name>A0A7I9WQ44_9MYCO</name>
<evidence type="ECO:0000313" key="3">
    <source>
        <dbReference type="Proteomes" id="UP000465241"/>
    </source>
</evidence>
<feature type="chain" id="PRO_5038874656" description="Secreted protein" evidence="1">
    <location>
        <begin position="22"/>
        <end position="133"/>
    </location>
</feature>
<dbReference type="Gene3D" id="2.60.40.2880">
    <property type="entry name" value="MmpS1-5, C-terminal soluble domain"/>
    <property type="match status" value="1"/>
</dbReference>
<keyword evidence="3" id="KW-1185">Reference proteome</keyword>
<gene>
    <name evidence="2" type="ORF">MMUR_34930</name>
</gene>
<dbReference type="EMBL" id="BLKT01000003">
    <property type="protein sequence ID" value="GFG59357.1"/>
    <property type="molecule type" value="Genomic_DNA"/>
</dbReference>
<evidence type="ECO:0000256" key="1">
    <source>
        <dbReference type="SAM" id="SignalP"/>
    </source>
</evidence>
<reference evidence="2 3" key="1">
    <citation type="journal article" date="2019" name="Emerg. Microbes Infect.">
        <title>Comprehensive subspecies identification of 175 nontuberculous mycobacteria species based on 7547 genomic profiles.</title>
        <authorList>
            <person name="Matsumoto Y."/>
            <person name="Kinjo T."/>
            <person name="Motooka D."/>
            <person name="Nabeya D."/>
            <person name="Jung N."/>
            <person name="Uechi K."/>
            <person name="Horii T."/>
            <person name="Iida T."/>
            <person name="Fujita J."/>
            <person name="Nakamura S."/>
        </authorList>
    </citation>
    <scope>NUCLEOTIDE SEQUENCE [LARGE SCALE GENOMIC DNA]</scope>
    <source>
        <strain evidence="2 3">JCM 13392</strain>
    </source>
</reference>
<sequence>MRRTVAAVIVAAVGLAGAAPAAAEPAPRHVRYTVTADHPTSADIYYREVDPPSWADYSHNPYQFSPKAEVSVGPDTPWVLDVYLVDPERWAMVTATNGRGPEAPQFRCELAVDGVVIRSNQGPKGALCSLRNW</sequence>
<dbReference type="RefSeq" id="WP_193489900.1">
    <property type="nucleotide sequence ID" value="NZ_BAAAMC010000004.1"/>
</dbReference>
<comment type="caution">
    <text evidence="2">The sequence shown here is derived from an EMBL/GenBank/DDBJ whole genome shotgun (WGS) entry which is preliminary data.</text>
</comment>
<keyword evidence="1" id="KW-0732">Signal</keyword>
<dbReference type="Proteomes" id="UP000465241">
    <property type="component" value="Unassembled WGS sequence"/>
</dbReference>
<proteinExistence type="predicted"/>
<evidence type="ECO:0000313" key="2">
    <source>
        <dbReference type="EMBL" id="GFG59357.1"/>
    </source>
</evidence>
<feature type="signal peptide" evidence="1">
    <location>
        <begin position="1"/>
        <end position="21"/>
    </location>
</feature>
<protein>
    <recommendedName>
        <fullName evidence="4">Secreted protein</fullName>
    </recommendedName>
</protein>
<dbReference type="InterPro" id="IPR038468">
    <property type="entry name" value="MmpS_C"/>
</dbReference>
<accession>A0A7I9WQ44</accession>
<dbReference type="InterPro" id="IPR016793">
    <property type="entry name" value="UCP021591"/>
</dbReference>
<evidence type="ECO:0008006" key="4">
    <source>
        <dbReference type="Google" id="ProtNLM"/>
    </source>
</evidence>
<organism evidence="2 3">
    <name type="scientific">Mycolicibacterium murale</name>
    <dbReference type="NCBI Taxonomy" id="182220"/>
    <lineage>
        <taxon>Bacteria</taxon>
        <taxon>Bacillati</taxon>
        <taxon>Actinomycetota</taxon>
        <taxon>Actinomycetes</taxon>
        <taxon>Mycobacteriales</taxon>
        <taxon>Mycobacteriaceae</taxon>
        <taxon>Mycolicibacterium</taxon>
    </lineage>
</organism>
<dbReference type="AlphaFoldDB" id="A0A7I9WQ44"/>
<dbReference type="PIRSF" id="PIRSF021591">
    <property type="entry name" value="UCP021591"/>
    <property type="match status" value="1"/>
</dbReference>